<dbReference type="InterPro" id="IPR010982">
    <property type="entry name" value="Lambda_DNA-bd_dom_sf"/>
</dbReference>
<reference evidence="2 3" key="1">
    <citation type="submission" date="2012-07" db="EMBL/GenBank/DDBJ databases">
        <authorList>
            <person name="Durkin A.S."/>
            <person name="McCorrison J."/>
            <person name="Torralba M."/>
            <person name="Gillis M."/>
            <person name="Methe B."/>
            <person name="Sutton G."/>
            <person name="Nelson K.E."/>
        </authorList>
    </citation>
    <scope>NUCLEOTIDE SEQUENCE [LARGE SCALE GENOMIC DNA]</scope>
    <source>
        <strain evidence="2 3">OBRC8</strain>
    </source>
</reference>
<gene>
    <name evidence="2" type="ORF">HMPREF1143_0202</name>
</gene>
<keyword evidence="2" id="KW-0238">DNA-binding</keyword>
<dbReference type="AlphaFoldDB" id="J5WEX2"/>
<evidence type="ECO:0000313" key="2">
    <source>
        <dbReference type="EMBL" id="EJU21467.1"/>
    </source>
</evidence>
<proteinExistence type="predicted"/>
<sequence length="71" mass="8155">MVLGLKSNINSYGLEVKQRLLEIGMTQKELSQKIGISEVNLSIILSGRRSGWKHRDKIKYLLDNTKSRRVI</sequence>
<evidence type="ECO:0000313" key="3">
    <source>
        <dbReference type="Proteomes" id="UP000005244"/>
    </source>
</evidence>
<dbReference type="Gene3D" id="1.10.260.40">
    <property type="entry name" value="lambda repressor-like DNA-binding domains"/>
    <property type="match status" value="1"/>
</dbReference>
<accession>J5WEX2</accession>
<dbReference type="PROSITE" id="PS50943">
    <property type="entry name" value="HTH_CROC1"/>
    <property type="match status" value="1"/>
</dbReference>
<dbReference type="CDD" id="cd00093">
    <property type="entry name" value="HTH_XRE"/>
    <property type="match status" value="1"/>
</dbReference>
<dbReference type="SUPFAM" id="SSF47413">
    <property type="entry name" value="lambda repressor-like DNA-binding domains"/>
    <property type="match status" value="1"/>
</dbReference>
<organism evidence="2 3">
    <name type="scientific">Peptoanaerobacter stomatis</name>
    <dbReference type="NCBI Taxonomy" id="796937"/>
    <lineage>
        <taxon>Bacteria</taxon>
        <taxon>Bacillati</taxon>
        <taxon>Bacillota</taxon>
        <taxon>Clostridia</taxon>
        <taxon>Peptostreptococcales</taxon>
        <taxon>Filifactoraceae</taxon>
        <taxon>Peptoanaerobacter</taxon>
    </lineage>
</organism>
<dbReference type="GO" id="GO:0003677">
    <property type="term" value="F:DNA binding"/>
    <property type="evidence" value="ECO:0007669"/>
    <property type="project" value="UniProtKB-KW"/>
</dbReference>
<keyword evidence="3" id="KW-1185">Reference proteome</keyword>
<name>J5WEX2_9FIRM</name>
<protein>
    <submittedName>
        <fullName evidence="2">DNA-binding helix-turn-helix protein</fullName>
    </submittedName>
</protein>
<dbReference type="Pfam" id="PF01381">
    <property type="entry name" value="HTH_3"/>
    <property type="match status" value="1"/>
</dbReference>
<dbReference type="InterPro" id="IPR001387">
    <property type="entry name" value="Cro/C1-type_HTH"/>
</dbReference>
<feature type="domain" description="HTH cro/C1-type" evidence="1">
    <location>
        <begin position="16"/>
        <end position="50"/>
    </location>
</feature>
<dbReference type="Proteomes" id="UP000005244">
    <property type="component" value="Unassembled WGS sequence"/>
</dbReference>
<evidence type="ECO:0000259" key="1">
    <source>
        <dbReference type="PROSITE" id="PS50943"/>
    </source>
</evidence>
<dbReference type="RefSeq" id="WP_009531303.1">
    <property type="nucleotide sequence ID" value="NZ_ALNK01000027.1"/>
</dbReference>
<comment type="caution">
    <text evidence="2">The sequence shown here is derived from an EMBL/GenBank/DDBJ whole genome shotgun (WGS) entry which is preliminary data.</text>
</comment>
<dbReference type="EMBL" id="ALNK01000027">
    <property type="protein sequence ID" value="EJU21467.1"/>
    <property type="molecule type" value="Genomic_DNA"/>
</dbReference>